<keyword evidence="3" id="KW-1185">Reference proteome</keyword>
<keyword evidence="1" id="KW-0812">Transmembrane</keyword>
<sequence length="108" mass="12209">MLKQNRLLLRLVIIWIIICFAGLSFLINSYGLYDLDTIIFGFILALLPLYFLPTLVAIKKSHPSILAITVLNLLTGSFFFGWVASLVWALSNPNKTIIVKNISHGFRE</sequence>
<proteinExistence type="predicted"/>
<feature type="transmembrane region" description="Helical" evidence="1">
    <location>
        <begin position="7"/>
        <end position="27"/>
    </location>
</feature>
<dbReference type="Proteomes" id="UP000054703">
    <property type="component" value="Unassembled WGS sequence"/>
</dbReference>
<dbReference type="InterPro" id="IPR016410">
    <property type="entry name" value="Phage_imm"/>
</dbReference>
<feature type="transmembrane region" description="Helical" evidence="1">
    <location>
        <begin position="39"/>
        <end position="58"/>
    </location>
</feature>
<dbReference type="AlphaFoldDB" id="A0A0W0YL24"/>
<reference evidence="2 3" key="1">
    <citation type="submission" date="2015-11" db="EMBL/GenBank/DDBJ databases">
        <title>Genomic analysis of 38 Legionella species identifies large and diverse effector repertoires.</title>
        <authorList>
            <person name="Burstein D."/>
            <person name="Amaro F."/>
            <person name="Zusman T."/>
            <person name="Lifshitz Z."/>
            <person name="Cohen O."/>
            <person name="Gilbert J.A."/>
            <person name="Pupko T."/>
            <person name="Shuman H.A."/>
            <person name="Segal G."/>
        </authorList>
    </citation>
    <scope>NUCLEOTIDE SEQUENCE [LARGE SCALE GENOMIC DNA]</scope>
    <source>
        <strain evidence="2 3">SC-63-C7</strain>
    </source>
</reference>
<dbReference type="RefSeq" id="WP_083505136.1">
    <property type="nucleotide sequence ID" value="NZ_CAAAIH010000076.1"/>
</dbReference>
<dbReference type="PATRIC" id="fig|45074.5.peg.2770"/>
<keyword evidence="1" id="KW-1133">Transmembrane helix</keyword>
<evidence type="ECO:0000313" key="2">
    <source>
        <dbReference type="EMBL" id="KTD57391.1"/>
    </source>
</evidence>
<name>A0A0W0YL24_9GAMM</name>
<accession>A0A0W0YL24</accession>
<dbReference type="EMBL" id="LNYU01000077">
    <property type="protein sequence ID" value="KTD57391.1"/>
    <property type="molecule type" value="Genomic_DNA"/>
</dbReference>
<feature type="transmembrane region" description="Helical" evidence="1">
    <location>
        <begin position="65"/>
        <end position="90"/>
    </location>
</feature>
<comment type="caution">
    <text evidence="2">The sequence shown here is derived from an EMBL/GenBank/DDBJ whole genome shotgun (WGS) entry which is preliminary data.</text>
</comment>
<evidence type="ECO:0008006" key="4">
    <source>
        <dbReference type="Google" id="ProtNLM"/>
    </source>
</evidence>
<organism evidence="2 3">
    <name type="scientific">Legionella santicrucis</name>
    <dbReference type="NCBI Taxonomy" id="45074"/>
    <lineage>
        <taxon>Bacteria</taxon>
        <taxon>Pseudomonadati</taxon>
        <taxon>Pseudomonadota</taxon>
        <taxon>Gammaproteobacteria</taxon>
        <taxon>Legionellales</taxon>
        <taxon>Legionellaceae</taxon>
        <taxon>Legionella</taxon>
    </lineage>
</organism>
<keyword evidence="1" id="KW-0472">Membrane</keyword>
<evidence type="ECO:0000256" key="1">
    <source>
        <dbReference type="SAM" id="Phobius"/>
    </source>
</evidence>
<gene>
    <name evidence="2" type="ORF">Lsan_2574</name>
</gene>
<protein>
    <recommendedName>
        <fullName evidence="4">Superinfection immunity protein</fullName>
    </recommendedName>
</protein>
<dbReference type="Pfam" id="PF14373">
    <property type="entry name" value="Imm_superinfect"/>
    <property type="match status" value="1"/>
</dbReference>
<evidence type="ECO:0000313" key="3">
    <source>
        <dbReference type="Proteomes" id="UP000054703"/>
    </source>
</evidence>